<dbReference type="InterPro" id="IPR055240">
    <property type="entry name" value="CBM13-like"/>
</dbReference>
<accession>A0A1H6YX54</accession>
<feature type="domain" description="Alpha-galactosidase CBM13" evidence="9">
    <location>
        <begin position="473"/>
        <end position="545"/>
    </location>
</feature>
<proteinExistence type="inferred from homology"/>
<evidence type="ECO:0000256" key="6">
    <source>
        <dbReference type="RuleBase" id="RU361168"/>
    </source>
</evidence>
<dbReference type="STRING" id="667676.SAMN05192539_1010189"/>
<gene>
    <name evidence="10" type="ORF">SAMN05192539_1010189</name>
</gene>
<dbReference type="PRINTS" id="PR00740">
    <property type="entry name" value="GLHYDRLASE27"/>
</dbReference>
<dbReference type="InterPro" id="IPR041233">
    <property type="entry name" value="Melibiase_C"/>
</dbReference>
<evidence type="ECO:0000313" key="11">
    <source>
        <dbReference type="Proteomes" id="UP000198866"/>
    </source>
</evidence>
<dbReference type="EMBL" id="FNYE01000010">
    <property type="protein sequence ID" value="SEJ41962.1"/>
    <property type="molecule type" value="Genomic_DNA"/>
</dbReference>
<dbReference type="PANTHER" id="PTHR11452:SF75">
    <property type="entry name" value="ALPHA-GALACTOSIDASE MEL1"/>
    <property type="match status" value="1"/>
</dbReference>
<dbReference type="PROSITE" id="PS51257">
    <property type="entry name" value="PROKAR_LIPOPROTEIN"/>
    <property type="match status" value="1"/>
</dbReference>
<comment type="similarity">
    <text evidence="1 6">Belongs to the glycosyl hydrolase 27 family.</text>
</comment>
<evidence type="ECO:0000256" key="5">
    <source>
        <dbReference type="ARBA" id="ARBA00023295"/>
    </source>
</evidence>
<dbReference type="Gene3D" id="3.20.20.70">
    <property type="entry name" value="Aldolase class I"/>
    <property type="match status" value="1"/>
</dbReference>
<feature type="domain" description="Alpha galactosidase C-terminal" evidence="8">
    <location>
        <begin position="356"/>
        <end position="433"/>
    </location>
</feature>
<evidence type="ECO:0000256" key="3">
    <source>
        <dbReference type="ARBA" id="ARBA00022801"/>
    </source>
</evidence>
<dbReference type="InterPro" id="IPR013785">
    <property type="entry name" value="Aldolase_TIM"/>
</dbReference>
<dbReference type="Pfam" id="PF16499">
    <property type="entry name" value="Melibiase_2"/>
    <property type="match status" value="1"/>
</dbReference>
<organism evidence="10 11">
    <name type="scientific">Paraburkholderia diazotrophica</name>
    <dbReference type="NCBI Taxonomy" id="667676"/>
    <lineage>
        <taxon>Bacteria</taxon>
        <taxon>Pseudomonadati</taxon>
        <taxon>Pseudomonadota</taxon>
        <taxon>Betaproteobacteria</taxon>
        <taxon>Burkholderiales</taxon>
        <taxon>Burkholderiaceae</taxon>
        <taxon>Paraburkholderia</taxon>
    </lineage>
</organism>
<dbReference type="InterPro" id="IPR013780">
    <property type="entry name" value="Glyco_hydro_b"/>
</dbReference>
<feature type="chain" id="PRO_5011616660" description="Alpha-galactosidase" evidence="7">
    <location>
        <begin position="24"/>
        <end position="577"/>
    </location>
</feature>
<evidence type="ECO:0000256" key="7">
    <source>
        <dbReference type="SAM" id="SignalP"/>
    </source>
</evidence>
<dbReference type="RefSeq" id="WP_245763244.1">
    <property type="nucleotide sequence ID" value="NZ_FNYE01000010.1"/>
</dbReference>
<feature type="signal peptide" evidence="7">
    <location>
        <begin position="1"/>
        <end position="23"/>
    </location>
</feature>
<dbReference type="Pfam" id="PF17801">
    <property type="entry name" value="Melibiase_C"/>
    <property type="match status" value="1"/>
</dbReference>
<dbReference type="Gene3D" id="2.60.120.260">
    <property type="entry name" value="Galactose-binding domain-like"/>
    <property type="match status" value="1"/>
</dbReference>
<dbReference type="Pfam" id="PF22704">
    <property type="entry name" value="CBM13-like"/>
    <property type="match status" value="1"/>
</dbReference>
<evidence type="ECO:0000256" key="4">
    <source>
        <dbReference type="ARBA" id="ARBA00023157"/>
    </source>
</evidence>
<dbReference type="SUPFAM" id="SSF51011">
    <property type="entry name" value="Glycosyl hydrolase domain"/>
    <property type="match status" value="1"/>
</dbReference>
<keyword evidence="3 6" id="KW-0378">Hydrolase</keyword>
<name>A0A1H6YX54_9BURK</name>
<keyword evidence="11" id="KW-1185">Reference proteome</keyword>
<comment type="catalytic activity">
    <reaction evidence="6">
        <text>Hydrolysis of terminal, non-reducing alpha-D-galactose residues in alpha-D-galactosides, including galactose oligosaccharides, galactomannans and galactolipids.</text>
        <dbReference type="EC" id="3.2.1.22"/>
    </reaction>
</comment>
<keyword evidence="4 6" id="KW-1015">Disulfide bond</keyword>
<dbReference type="SUPFAM" id="SSF51445">
    <property type="entry name" value="(Trans)glycosidases"/>
    <property type="match status" value="1"/>
</dbReference>
<dbReference type="InterPro" id="IPR002241">
    <property type="entry name" value="Glyco_hydro_27"/>
</dbReference>
<dbReference type="CDD" id="cd14792">
    <property type="entry name" value="GH27"/>
    <property type="match status" value="1"/>
</dbReference>
<evidence type="ECO:0000313" key="10">
    <source>
        <dbReference type="EMBL" id="SEJ41962.1"/>
    </source>
</evidence>
<dbReference type="GO" id="GO:0004557">
    <property type="term" value="F:alpha-galactosidase activity"/>
    <property type="evidence" value="ECO:0007669"/>
    <property type="project" value="UniProtKB-EC"/>
</dbReference>
<evidence type="ECO:0000259" key="8">
    <source>
        <dbReference type="Pfam" id="PF17801"/>
    </source>
</evidence>
<keyword evidence="2 7" id="KW-0732">Signal</keyword>
<sequence length="577" mass="61460">MPLHCDRRVFVVLWLISSLCACGRVTDSANGEAAYSAHTPADTERATQIPVPPPPMGWSSWNSLGEAVNHDVIKAQADGLAALNARIASGHRYEYVNIDEGWWRSGQRDASGSFIVDTAQWPGGMQAIARYIHGKGLKAGIYIDAGPRGCGKRADGMHFVGSDPAHYDHDFLQFAQWGFDFVKVDFCGGAAKDYDPEKTYRSIAQSINRAYSQTGHRLTFSLCDWGTIPTDKSFPDYNEGPWAWGAGVGTMWRTTRDITPDFDSVVFNLAGNYHPEGQHTGYYNDPDMMVAGMRMSALHDQTHISLWAISGAPMILGNDLAKPLPPDTARLLTNPEVLAIDQDALGLQGLLVAQSGRLQVWAKLLAGTGQRAVVLFNNSAKAAPMTVTWDSLGLVPSSQATVRDVWAGKDLGRFATSYAAPGVPARGVVMLTISGADPSPVTWQPGSLAGGAVYARCPACASGKRVTGLGTVNFSGMASGARAGFIEIGYVNDSTRTAFAQLTMNGQRPTMLAFPPTRSDGSMGAITVYVPFQAGPNTLALSNADASTPAPDIGYVATVGGPVPLSQAVSTARRAEN</sequence>
<reference evidence="11" key="1">
    <citation type="submission" date="2016-10" db="EMBL/GenBank/DDBJ databases">
        <authorList>
            <person name="Varghese N."/>
            <person name="Submissions S."/>
        </authorList>
    </citation>
    <scope>NUCLEOTIDE SEQUENCE [LARGE SCALE GENOMIC DNA]</scope>
    <source>
        <strain evidence="11">LMG 26031</strain>
    </source>
</reference>
<dbReference type="AlphaFoldDB" id="A0A1H6YX54"/>
<protein>
    <recommendedName>
        <fullName evidence="6">Alpha-galactosidase</fullName>
        <ecNumber evidence="6">3.2.1.22</ecNumber>
    </recommendedName>
    <alternativeName>
        <fullName evidence="6">Melibiase</fullName>
    </alternativeName>
</protein>
<evidence type="ECO:0000256" key="2">
    <source>
        <dbReference type="ARBA" id="ARBA00022729"/>
    </source>
</evidence>
<dbReference type="InterPro" id="IPR017853">
    <property type="entry name" value="GH"/>
</dbReference>
<dbReference type="FunFam" id="2.60.40.1180:FF:000008">
    <property type="entry name" value="Alpha-galactosidase"/>
    <property type="match status" value="1"/>
</dbReference>
<dbReference type="EC" id="3.2.1.22" evidence="6"/>
<dbReference type="GO" id="GO:0005975">
    <property type="term" value="P:carbohydrate metabolic process"/>
    <property type="evidence" value="ECO:0007669"/>
    <property type="project" value="InterPro"/>
</dbReference>
<dbReference type="Gene3D" id="2.60.40.1180">
    <property type="entry name" value="Golgi alpha-mannosidase II"/>
    <property type="match status" value="1"/>
</dbReference>
<evidence type="ECO:0000259" key="9">
    <source>
        <dbReference type="Pfam" id="PF22704"/>
    </source>
</evidence>
<dbReference type="PANTHER" id="PTHR11452">
    <property type="entry name" value="ALPHA-GALACTOSIDASE/ALPHA-N-ACETYLGALACTOSAMINIDASE"/>
    <property type="match status" value="1"/>
</dbReference>
<keyword evidence="5 6" id="KW-0326">Glycosidase</keyword>
<evidence type="ECO:0000256" key="1">
    <source>
        <dbReference type="ARBA" id="ARBA00009743"/>
    </source>
</evidence>
<dbReference type="Proteomes" id="UP000198866">
    <property type="component" value="Unassembled WGS sequence"/>
</dbReference>